<name>A0A382RDE2_9ZZZZ</name>
<feature type="non-terminal residue" evidence="14">
    <location>
        <position position="235"/>
    </location>
</feature>
<evidence type="ECO:0000256" key="10">
    <source>
        <dbReference type="ARBA" id="ARBA00023229"/>
    </source>
</evidence>
<protein>
    <recommendedName>
        <fullName evidence="5">1-deoxy-D-xylulose-5-phosphate reductoisomerase</fullName>
        <ecNumber evidence="5">1.1.1.267</ecNumber>
    </recommendedName>
</protein>
<dbReference type="PANTHER" id="PTHR30525">
    <property type="entry name" value="1-DEOXY-D-XYLULOSE 5-PHOSPHATE REDUCTOISOMERASE"/>
    <property type="match status" value="1"/>
</dbReference>
<comment type="catalytic activity">
    <reaction evidence="11">
        <text>2-C-methyl-D-erythritol 4-phosphate + NADP(+) = 1-deoxy-D-xylulose 5-phosphate + NADPH + H(+)</text>
        <dbReference type="Rhea" id="RHEA:13717"/>
        <dbReference type="ChEBI" id="CHEBI:15378"/>
        <dbReference type="ChEBI" id="CHEBI:57783"/>
        <dbReference type="ChEBI" id="CHEBI:57792"/>
        <dbReference type="ChEBI" id="CHEBI:58262"/>
        <dbReference type="ChEBI" id="CHEBI:58349"/>
        <dbReference type="EC" id="1.1.1.267"/>
    </reaction>
    <physiologicalReaction direction="right-to-left" evidence="11">
        <dbReference type="Rhea" id="RHEA:13719"/>
    </physiologicalReaction>
</comment>
<dbReference type="InterPro" id="IPR013644">
    <property type="entry name" value="DXP_reductoisomerase_C"/>
</dbReference>
<evidence type="ECO:0000256" key="1">
    <source>
        <dbReference type="ARBA" id="ARBA00001936"/>
    </source>
</evidence>
<feature type="domain" description="1-deoxy-D-xylulose 5-phosphate reductoisomerase C-terminal" evidence="13">
    <location>
        <begin position="145"/>
        <end position="235"/>
    </location>
</feature>
<evidence type="ECO:0000256" key="7">
    <source>
        <dbReference type="ARBA" id="ARBA00022857"/>
    </source>
</evidence>
<evidence type="ECO:0000256" key="9">
    <source>
        <dbReference type="ARBA" id="ARBA00023211"/>
    </source>
</evidence>
<feature type="domain" description="1-deoxy-D-xylulose 5-phosphate reductoisomerase N-terminal" evidence="12">
    <location>
        <begin position="4"/>
        <end position="131"/>
    </location>
</feature>
<evidence type="ECO:0000256" key="4">
    <source>
        <dbReference type="ARBA" id="ARBA00006825"/>
    </source>
</evidence>
<comment type="pathway">
    <text evidence="3">Isoprenoid biosynthesis; isopentenyl diphosphate biosynthesis via DXP pathway; isopentenyl diphosphate from 1-deoxy-D-xylulose 5-phosphate: step 1/6.</text>
</comment>
<evidence type="ECO:0000256" key="11">
    <source>
        <dbReference type="ARBA" id="ARBA00048543"/>
    </source>
</evidence>
<comment type="similarity">
    <text evidence="4">Belongs to the DXR family.</text>
</comment>
<reference evidence="14" key="1">
    <citation type="submission" date="2018-05" db="EMBL/GenBank/DDBJ databases">
        <authorList>
            <person name="Lanie J.A."/>
            <person name="Ng W.-L."/>
            <person name="Kazmierczak K.M."/>
            <person name="Andrzejewski T.M."/>
            <person name="Davidsen T.M."/>
            <person name="Wayne K.J."/>
            <person name="Tettelin H."/>
            <person name="Glass J.I."/>
            <person name="Rusch D."/>
            <person name="Podicherti R."/>
            <person name="Tsui H.-C.T."/>
            <person name="Winkler M.E."/>
        </authorList>
    </citation>
    <scope>NUCLEOTIDE SEQUENCE</scope>
</reference>
<dbReference type="Pfam" id="PF02670">
    <property type="entry name" value="DXP_reductoisom"/>
    <property type="match status" value="1"/>
</dbReference>
<keyword evidence="8" id="KW-0560">Oxidoreductase</keyword>
<organism evidence="14">
    <name type="scientific">marine metagenome</name>
    <dbReference type="NCBI Taxonomy" id="408172"/>
    <lineage>
        <taxon>unclassified sequences</taxon>
        <taxon>metagenomes</taxon>
        <taxon>ecological metagenomes</taxon>
    </lineage>
</organism>
<dbReference type="GO" id="GO:0030604">
    <property type="term" value="F:1-deoxy-D-xylulose-5-phosphate reductoisomerase activity"/>
    <property type="evidence" value="ECO:0007669"/>
    <property type="project" value="UniProtKB-EC"/>
</dbReference>
<proteinExistence type="inferred from homology"/>
<dbReference type="EMBL" id="UINC01120917">
    <property type="protein sequence ID" value="SVC95709.1"/>
    <property type="molecule type" value="Genomic_DNA"/>
</dbReference>
<dbReference type="Pfam" id="PF08436">
    <property type="entry name" value="DXP_redisom_C"/>
    <property type="match status" value="1"/>
</dbReference>
<evidence type="ECO:0000256" key="6">
    <source>
        <dbReference type="ARBA" id="ARBA00022723"/>
    </source>
</evidence>
<keyword evidence="9" id="KW-0464">Manganese</keyword>
<keyword evidence="6" id="KW-0479">Metal-binding</keyword>
<dbReference type="GO" id="GO:0051484">
    <property type="term" value="P:isopentenyl diphosphate biosynthetic process, methylerythritol 4-phosphate pathway involved in terpenoid biosynthetic process"/>
    <property type="evidence" value="ECO:0007669"/>
    <property type="project" value="TreeGrafter"/>
</dbReference>
<dbReference type="InterPro" id="IPR003821">
    <property type="entry name" value="DXP_reductoisomerase"/>
</dbReference>
<dbReference type="SUPFAM" id="SSF51735">
    <property type="entry name" value="NAD(P)-binding Rossmann-fold domains"/>
    <property type="match status" value="1"/>
</dbReference>
<dbReference type="GO" id="GO:0030145">
    <property type="term" value="F:manganese ion binding"/>
    <property type="evidence" value="ECO:0007669"/>
    <property type="project" value="TreeGrafter"/>
</dbReference>
<evidence type="ECO:0000256" key="2">
    <source>
        <dbReference type="ARBA" id="ARBA00001946"/>
    </source>
</evidence>
<dbReference type="PANTHER" id="PTHR30525:SF0">
    <property type="entry name" value="1-DEOXY-D-XYLULOSE 5-PHOSPHATE REDUCTOISOMERASE, CHLOROPLASTIC"/>
    <property type="match status" value="1"/>
</dbReference>
<dbReference type="SUPFAM" id="SSF55347">
    <property type="entry name" value="Glyceraldehyde-3-phosphate dehydrogenase-like, C-terminal domain"/>
    <property type="match status" value="1"/>
</dbReference>
<evidence type="ECO:0000256" key="3">
    <source>
        <dbReference type="ARBA" id="ARBA00005094"/>
    </source>
</evidence>
<dbReference type="AlphaFoldDB" id="A0A382RDE2"/>
<dbReference type="GO" id="GO:0070402">
    <property type="term" value="F:NADPH binding"/>
    <property type="evidence" value="ECO:0007669"/>
    <property type="project" value="InterPro"/>
</dbReference>
<evidence type="ECO:0000313" key="14">
    <source>
        <dbReference type="EMBL" id="SVC95709.1"/>
    </source>
</evidence>
<dbReference type="InterPro" id="IPR036291">
    <property type="entry name" value="NAD(P)-bd_dom_sf"/>
</dbReference>
<evidence type="ECO:0000256" key="8">
    <source>
        <dbReference type="ARBA" id="ARBA00023002"/>
    </source>
</evidence>
<evidence type="ECO:0000259" key="13">
    <source>
        <dbReference type="Pfam" id="PF08436"/>
    </source>
</evidence>
<dbReference type="UniPathway" id="UPA00056">
    <property type="reaction ID" value="UER00092"/>
</dbReference>
<dbReference type="EC" id="1.1.1.267" evidence="5"/>
<keyword evidence="7" id="KW-0521">NADP</keyword>
<dbReference type="InterPro" id="IPR013512">
    <property type="entry name" value="DXP_reductoisomerase_N"/>
</dbReference>
<keyword evidence="10" id="KW-0414">Isoprene biosynthesis</keyword>
<evidence type="ECO:0000259" key="12">
    <source>
        <dbReference type="Pfam" id="PF02670"/>
    </source>
</evidence>
<dbReference type="Gene3D" id="3.40.50.720">
    <property type="entry name" value="NAD(P)-binding Rossmann-like Domain"/>
    <property type="match status" value="1"/>
</dbReference>
<sequence>MDKIAILGATGSIGSSALNVIERHPERFTISALSGHSRIEALSELILRYNPSIVAVPQGSTQLLKELLEKGSNHPAVLEGQQGLCEMVGCKETDTVIAGITGAAGLVPTLAAVQAGKKVLIANKEPLVMMGPAIREAARKSGAQILPIDSEHNAVFQCMPEKAQQLCAEGNISDTAVLRDQFGIRRITLTASGGPFLDMPLSALHDVSPAQAAAHPKWSMGRKISIDSATLMNKG</sequence>
<comment type="cofactor">
    <cofactor evidence="2">
        <name>Mg(2+)</name>
        <dbReference type="ChEBI" id="CHEBI:18420"/>
    </cofactor>
</comment>
<accession>A0A382RDE2</accession>
<comment type="cofactor">
    <cofactor evidence="1">
        <name>Mn(2+)</name>
        <dbReference type="ChEBI" id="CHEBI:29035"/>
    </cofactor>
</comment>
<gene>
    <name evidence="14" type="ORF">METZ01_LOCUS348563</name>
</gene>
<evidence type="ECO:0000256" key="5">
    <source>
        <dbReference type="ARBA" id="ARBA00012366"/>
    </source>
</evidence>
<dbReference type="FunFam" id="3.40.50.720:FF:000045">
    <property type="entry name" value="1-deoxy-D-xylulose 5-phosphate reductoisomerase"/>
    <property type="match status" value="1"/>
</dbReference>